<dbReference type="PRINTS" id="PR00410">
    <property type="entry name" value="PHEHYDRXLASE"/>
</dbReference>
<evidence type="ECO:0000256" key="7">
    <source>
        <dbReference type="ARBA" id="ARBA00023004"/>
    </source>
</evidence>
<dbReference type="InterPro" id="IPR050415">
    <property type="entry name" value="MRET"/>
</dbReference>
<dbReference type="Gene3D" id="3.10.20.30">
    <property type="match status" value="1"/>
</dbReference>
<evidence type="ECO:0000259" key="9">
    <source>
        <dbReference type="PROSITE" id="PS51085"/>
    </source>
</evidence>
<protein>
    <submittedName>
        <fullName evidence="11">2Fe-2S iron-sulfur cluster-binding protein</fullName>
    </submittedName>
</protein>
<reference evidence="12" key="1">
    <citation type="journal article" date="2019" name="Int. J. Syst. Evol. Microbiol.">
        <title>The Global Catalogue of Microorganisms (GCM) 10K type strain sequencing project: providing services to taxonomists for standard genome sequencing and annotation.</title>
        <authorList>
            <consortium name="The Broad Institute Genomics Platform"/>
            <consortium name="The Broad Institute Genome Sequencing Center for Infectious Disease"/>
            <person name="Wu L."/>
            <person name="Ma J."/>
        </authorList>
    </citation>
    <scope>NUCLEOTIDE SEQUENCE [LARGE SCALE GENOMIC DNA]</scope>
    <source>
        <strain evidence="12">IBRC-M 10490</strain>
    </source>
</reference>
<dbReference type="InterPro" id="IPR006058">
    <property type="entry name" value="2Fe2S_fd_BS"/>
</dbReference>
<dbReference type="PANTHER" id="PTHR47354">
    <property type="entry name" value="NADH OXIDOREDUCTASE HCR"/>
    <property type="match status" value="1"/>
</dbReference>
<dbReference type="PRINTS" id="PR00371">
    <property type="entry name" value="FPNCR"/>
</dbReference>
<dbReference type="InterPro" id="IPR001041">
    <property type="entry name" value="2Fe-2S_ferredoxin-type"/>
</dbReference>
<dbReference type="PROSITE" id="PS51085">
    <property type="entry name" value="2FE2S_FER_2"/>
    <property type="match status" value="1"/>
</dbReference>
<dbReference type="Pfam" id="PF00970">
    <property type="entry name" value="FAD_binding_6"/>
    <property type="match status" value="1"/>
</dbReference>
<keyword evidence="4" id="KW-0479">Metal-binding</keyword>
<evidence type="ECO:0000259" key="10">
    <source>
        <dbReference type="PROSITE" id="PS51384"/>
    </source>
</evidence>
<dbReference type="Gene3D" id="3.40.50.80">
    <property type="entry name" value="Nucleotide-binding domain of ferredoxin-NADP reductase (FNR) module"/>
    <property type="match status" value="1"/>
</dbReference>
<evidence type="ECO:0000256" key="5">
    <source>
        <dbReference type="ARBA" id="ARBA00022827"/>
    </source>
</evidence>
<dbReference type="InterPro" id="IPR039261">
    <property type="entry name" value="FNR_nucleotide-bd"/>
</dbReference>
<keyword evidence="12" id="KW-1185">Reference proteome</keyword>
<keyword evidence="8" id="KW-0411">Iron-sulfur</keyword>
<evidence type="ECO:0000256" key="3">
    <source>
        <dbReference type="ARBA" id="ARBA00022714"/>
    </source>
</evidence>
<gene>
    <name evidence="11" type="ORF">ACFO5K_20365</name>
</gene>
<dbReference type="InterPro" id="IPR001433">
    <property type="entry name" value="OxRdtase_FAD/NAD-bd"/>
</dbReference>
<evidence type="ECO:0000256" key="2">
    <source>
        <dbReference type="ARBA" id="ARBA00022630"/>
    </source>
</evidence>
<comment type="caution">
    <text evidence="11">The sequence shown here is derived from an EMBL/GenBank/DDBJ whole genome shotgun (WGS) entry which is preliminary data.</text>
</comment>
<proteinExistence type="predicted"/>
<keyword evidence="5" id="KW-0274">FAD</keyword>
<dbReference type="PANTHER" id="PTHR47354:SF8">
    <property type="entry name" value="1,2-PHENYLACETYL-COA EPOXIDASE, SUBUNIT E"/>
    <property type="match status" value="1"/>
</dbReference>
<dbReference type="PROSITE" id="PS51384">
    <property type="entry name" value="FAD_FR"/>
    <property type="match status" value="1"/>
</dbReference>
<dbReference type="CDD" id="cd00207">
    <property type="entry name" value="fer2"/>
    <property type="match status" value="1"/>
</dbReference>
<dbReference type="Pfam" id="PF00111">
    <property type="entry name" value="Fer2"/>
    <property type="match status" value="1"/>
</dbReference>
<dbReference type="InterPro" id="IPR036010">
    <property type="entry name" value="2Fe-2S_ferredoxin-like_sf"/>
</dbReference>
<dbReference type="Pfam" id="PF00175">
    <property type="entry name" value="NAD_binding_1"/>
    <property type="match status" value="1"/>
</dbReference>
<feature type="domain" description="2Fe-2S ferredoxin-type" evidence="9">
    <location>
        <begin position="260"/>
        <end position="347"/>
    </location>
</feature>
<keyword evidence="7" id="KW-0408">Iron</keyword>
<organism evidence="11 12">
    <name type="scientific">Nocardia halotolerans</name>
    <dbReference type="NCBI Taxonomy" id="1755878"/>
    <lineage>
        <taxon>Bacteria</taxon>
        <taxon>Bacillati</taxon>
        <taxon>Actinomycetota</taxon>
        <taxon>Actinomycetes</taxon>
        <taxon>Mycobacteriales</taxon>
        <taxon>Nocardiaceae</taxon>
        <taxon>Nocardia</taxon>
    </lineage>
</organism>
<dbReference type="Proteomes" id="UP001595844">
    <property type="component" value="Unassembled WGS sequence"/>
</dbReference>
<dbReference type="InterPro" id="IPR017938">
    <property type="entry name" value="Riboflavin_synthase-like_b-brl"/>
</dbReference>
<dbReference type="CDD" id="cd06214">
    <property type="entry name" value="PA_degradation_oxidoreductase_like"/>
    <property type="match status" value="1"/>
</dbReference>
<keyword evidence="3" id="KW-0001">2Fe-2S</keyword>
<evidence type="ECO:0000256" key="1">
    <source>
        <dbReference type="ARBA" id="ARBA00001974"/>
    </source>
</evidence>
<keyword evidence="2" id="KW-0285">Flavoprotein</keyword>
<dbReference type="SUPFAM" id="SSF54292">
    <property type="entry name" value="2Fe-2S ferredoxin-like"/>
    <property type="match status" value="1"/>
</dbReference>
<dbReference type="SUPFAM" id="SSF63380">
    <property type="entry name" value="Riboflavin synthase domain-like"/>
    <property type="match status" value="1"/>
</dbReference>
<evidence type="ECO:0000256" key="6">
    <source>
        <dbReference type="ARBA" id="ARBA00023002"/>
    </source>
</evidence>
<name>A0ABV8VK49_9NOCA</name>
<dbReference type="RefSeq" id="WP_378565215.1">
    <property type="nucleotide sequence ID" value="NZ_JBHSDL010000025.1"/>
</dbReference>
<dbReference type="SUPFAM" id="SSF52343">
    <property type="entry name" value="Ferredoxin reductase-like, C-terminal NADP-linked domain"/>
    <property type="match status" value="1"/>
</dbReference>
<evidence type="ECO:0000256" key="8">
    <source>
        <dbReference type="ARBA" id="ARBA00023014"/>
    </source>
</evidence>
<accession>A0ABV8VK49</accession>
<dbReference type="InterPro" id="IPR017927">
    <property type="entry name" value="FAD-bd_FR_type"/>
</dbReference>
<dbReference type="PROSITE" id="PS00197">
    <property type="entry name" value="2FE2S_FER_1"/>
    <property type="match status" value="1"/>
</dbReference>
<dbReference type="InterPro" id="IPR012675">
    <property type="entry name" value="Beta-grasp_dom_sf"/>
</dbReference>
<evidence type="ECO:0000256" key="4">
    <source>
        <dbReference type="ARBA" id="ARBA00022723"/>
    </source>
</evidence>
<comment type="cofactor">
    <cofactor evidence="1">
        <name>FAD</name>
        <dbReference type="ChEBI" id="CHEBI:57692"/>
    </cofactor>
</comment>
<sequence>MTRATVEAPRGARVVTLRVAAVIEETATARSLVFEVPEHAADRFAYRPGQFLTLRIPGEPPVARCYSLASSPCTGEPPKVTVKRTEGGYASNWLCDNISVGDSIDVLPPAGTFTPASLDEDLLLWAGGSGITPVLSILVSALVRGRGKVVLFYANRDRDSVIFDRILDELAQRYPERLTVTHWLQSREGVPTVDQLTEFAAPYADHHSYLCGPGPFMAAVTEALADRPRERVTTEVFVSLSGDPFADPDPIVDDADADTAEVDVELDGTVHALRWPRERTLVDVMLAGGLDVPYSCRAGECGSCACTVVDGEVTRGESGLLDDDDIAAGYALACQARPKSDTVRIRF</sequence>
<keyword evidence="6" id="KW-0560">Oxidoreductase</keyword>
<feature type="domain" description="FAD-binding FR-type" evidence="10">
    <location>
        <begin position="12"/>
        <end position="116"/>
    </location>
</feature>
<dbReference type="InterPro" id="IPR001709">
    <property type="entry name" value="Flavoprot_Pyr_Nucl_cyt_Rdtase"/>
</dbReference>
<dbReference type="EMBL" id="JBHSDL010000025">
    <property type="protein sequence ID" value="MFC4376454.1"/>
    <property type="molecule type" value="Genomic_DNA"/>
</dbReference>
<dbReference type="Gene3D" id="2.40.30.10">
    <property type="entry name" value="Translation factors"/>
    <property type="match status" value="1"/>
</dbReference>
<evidence type="ECO:0000313" key="11">
    <source>
        <dbReference type="EMBL" id="MFC4376454.1"/>
    </source>
</evidence>
<dbReference type="InterPro" id="IPR008333">
    <property type="entry name" value="Cbr1-like_FAD-bd_dom"/>
</dbReference>
<evidence type="ECO:0000313" key="12">
    <source>
        <dbReference type="Proteomes" id="UP001595844"/>
    </source>
</evidence>